<dbReference type="Proteomes" id="UP000736328">
    <property type="component" value="Unassembled WGS sequence"/>
</dbReference>
<sequence length="49" mass="5448">MDKVDFVLYQGVRILLLDVSHSQSAEENISAFQEAQALIVPQPPSRCGF</sequence>
<proteinExistence type="predicted"/>
<evidence type="ECO:0000313" key="1">
    <source>
        <dbReference type="EMBL" id="MBI4726561.1"/>
    </source>
</evidence>
<accession>A0A933MKM3</accession>
<organism evidence="1 2">
    <name type="scientific">candidate division TA06 bacterium</name>
    <dbReference type="NCBI Taxonomy" id="2250710"/>
    <lineage>
        <taxon>Bacteria</taxon>
        <taxon>Bacteria division TA06</taxon>
    </lineage>
</organism>
<evidence type="ECO:0000313" key="2">
    <source>
        <dbReference type="Proteomes" id="UP000736328"/>
    </source>
</evidence>
<protein>
    <submittedName>
        <fullName evidence="1">Uncharacterized protein</fullName>
    </submittedName>
</protein>
<comment type="caution">
    <text evidence="1">The sequence shown here is derived from an EMBL/GenBank/DDBJ whole genome shotgun (WGS) entry which is preliminary data.</text>
</comment>
<dbReference type="AlphaFoldDB" id="A0A933MKM3"/>
<gene>
    <name evidence="1" type="ORF">HY768_04965</name>
</gene>
<dbReference type="EMBL" id="JACQXR010000059">
    <property type="protein sequence ID" value="MBI4726561.1"/>
    <property type="molecule type" value="Genomic_DNA"/>
</dbReference>
<reference evidence="1" key="1">
    <citation type="submission" date="2020-07" db="EMBL/GenBank/DDBJ databases">
        <title>Huge and variable diversity of episymbiotic CPR bacteria and DPANN archaea in groundwater ecosystems.</title>
        <authorList>
            <person name="He C.Y."/>
            <person name="Keren R."/>
            <person name="Whittaker M."/>
            <person name="Farag I.F."/>
            <person name="Doudna J."/>
            <person name="Cate J.H.D."/>
            <person name="Banfield J.F."/>
        </authorList>
    </citation>
    <scope>NUCLEOTIDE SEQUENCE</scope>
    <source>
        <strain evidence="1">NC_groundwater_1520_Pr4_B-0.1um_53_5</strain>
    </source>
</reference>
<name>A0A933MKM3_UNCT6</name>